<sequence>MLEATTSFRAWKTTFLASSAQFQAYYLRDRIRAEANASMTAQETTPTSNDARDVLSFAEHERKLMLLATQRLQHTTATMATRYLLSAIAPALRVDLNETDGPYALWSALEAKCVGGDLLGLLQSLVDLELRYPTATATRAFLQAFDVRSAAFLDALLALDESTTTDVDTYRCRVMAKLQCVFLGHALSPGLATAFPAWQRAIGGWQYAELKQRLVEHGESLPVFAAFPPRRRAAPDSAIDTKDTAIDTKDTWMEEAPKRDDAPPRMSKSTSLLPTSVLVQATSVAACHYCTVMQHTTHNCPLLKKDFAANAVRATFAVPYMATCSYCLAPSPHRESSCPHLAKDLTRRCVRPAFQLPLGQSWPDTGCDVNLVRDRARAPMELVYARHNKDMHCAYCNTNDHRLHGCGTLRLAMLQRSVRKGFVVPQGLWCRYCVSFGRFEGHAEAHCRWLVEHVHTGVPISRQCLPLRLVLPTLPTPECSYCGHQSHKVEQCTMLQFDVVASSVRPDFCIPASVGCSYCVLHQNLRQHPLDACYRLREHQAARQVHPRFAVRSSKGLLMGSTEPRDTIERLATYSVEAPSKRSKYGP</sequence>
<dbReference type="RefSeq" id="XP_008619611.1">
    <property type="nucleotide sequence ID" value="XM_008621389.1"/>
</dbReference>
<dbReference type="OrthoDB" id="10479208at2759"/>
<reference evidence="1 2" key="1">
    <citation type="submission" date="2012-04" db="EMBL/GenBank/DDBJ databases">
        <title>The Genome Sequence of Saprolegnia declina VS20.</title>
        <authorList>
            <consortium name="The Broad Institute Genome Sequencing Platform"/>
            <person name="Russ C."/>
            <person name="Nusbaum C."/>
            <person name="Tyler B."/>
            <person name="van West P."/>
            <person name="Dieguez-Uribeondo J."/>
            <person name="de Bruijn I."/>
            <person name="Tripathy S."/>
            <person name="Jiang R."/>
            <person name="Young S.K."/>
            <person name="Zeng Q."/>
            <person name="Gargeya S."/>
            <person name="Fitzgerald M."/>
            <person name="Haas B."/>
            <person name="Abouelleil A."/>
            <person name="Alvarado L."/>
            <person name="Arachchi H.M."/>
            <person name="Berlin A."/>
            <person name="Chapman S.B."/>
            <person name="Goldberg J."/>
            <person name="Griggs A."/>
            <person name="Gujja S."/>
            <person name="Hansen M."/>
            <person name="Howarth C."/>
            <person name="Imamovic A."/>
            <person name="Larimer J."/>
            <person name="McCowen C."/>
            <person name="Montmayeur A."/>
            <person name="Murphy C."/>
            <person name="Neiman D."/>
            <person name="Pearson M."/>
            <person name="Priest M."/>
            <person name="Roberts A."/>
            <person name="Saif S."/>
            <person name="Shea T."/>
            <person name="Sisk P."/>
            <person name="Sykes S."/>
            <person name="Wortman J."/>
            <person name="Nusbaum C."/>
            <person name="Birren B."/>
        </authorList>
    </citation>
    <scope>NUCLEOTIDE SEQUENCE [LARGE SCALE GENOMIC DNA]</scope>
    <source>
        <strain evidence="1 2">VS20</strain>
    </source>
</reference>
<dbReference type="InParanoid" id="T0PNN4"/>
<dbReference type="Proteomes" id="UP000030762">
    <property type="component" value="Unassembled WGS sequence"/>
</dbReference>
<keyword evidence="2" id="KW-1185">Reference proteome</keyword>
<organism evidence="1 2">
    <name type="scientific">Saprolegnia diclina (strain VS20)</name>
    <dbReference type="NCBI Taxonomy" id="1156394"/>
    <lineage>
        <taxon>Eukaryota</taxon>
        <taxon>Sar</taxon>
        <taxon>Stramenopiles</taxon>
        <taxon>Oomycota</taxon>
        <taxon>Saprolegniomycetes</taxon>
        <taxon>Saprolegniales</taxon>
        <taxon>Saprolegniaceae</taxon>
        <taxon>Saprolegnia</taxon>
    </lineage>
</organism>
<dbReference type="EMBL" id="JH767217">
    <property type="protein sequence ID" value="EQC27009.1"/>
    <property type="molecule type" value="Genomic_DNA"/>
</dbReference>
<proteinExistence type="predicted"/>
<gene>
    <name evidence="1" type="ORF">SDRG_15223</name>
</gene>
<name>T0PNN4_SAPDV</name>
<dbReference type="VEuPathDB" id="FungiDB:SDRG_15223"/>
<dbReference type="GeneID" id="19955950"/>
<evidence type="ECO:0000313" key="2">
    <source>
        <dbReference type="Proteomes" id="UP000030762"/>
    </source>
</evidence>
<accession>T0PNN4</accession>
<protein>
    <submittedName>
        <fullName evidence="1">Uncharacterized protein</fullName>
    </submittedName>
</protein>
<dbReference type="AlphaFoldDB" id="T0PNN4"/>
<evidence type="ECO:0000313" key="1">
    <source>
        <dbReference type="EMBL" id="EQC27009.1"/>
    </source>
</evidence>